<organism evidence="1">
    <name type="scientific">marine metagenome</name>
    <dbReference type="NCBI Taxonomy" id="408172"/>
    <lineage>
        <taxon>unclassified sequences</taxon>
        <taxon>metagenomes</taxon>
        <taxon>ecological metagenomes</taxon>
    </lineage>
</organism>
<name>A0A383E9B1_9ZZZZ</name>
<evidence type="ECO:0000313" key="1">
    <source>
        <dbReference type="EMBL" id="SVE53426.1"/>
    </source>
</evidence>
<protein>
    <submittedName>
        <fullName evidence="1">Uncharacterized protein</fullName>
    </submittedName>
</protein>
<dbReference type="AlphaFoldDB" id="A0A383E9B1"/>
<feature type="non-terminal residue" evidence="1">
    <location>
        <position position="1"/>
    </location>
</feature>
<reference evidence="1" key="1">
    <citation type="submission" date="2018-05" db="EMBL/GenBank/DDBJ databases">
        <authorList>
            <person name="Lanie J.A."/>
            <person name="Ng W.-L."/>
            <person name="Kazmierczak K.M."/>
            <person name="Andrzejewski T.M."/>
            <person name="Davidsen T.M."/>
            <person name="Wayne K.J."/>
            <person name="Tettelin H."/>
            <person name="Glass J.I."/>
            <person name="Rusch D."/>
            <person name="Podicherti R."/>
            <person name="Tsui H.-C.T."/>
            <person name="Winkler M.E."/>
        </authorList>
    </citation>
    <scope>NUCLEOTIDE SEQUENCE</scope>
</reference>
<accession>A0A383E9B1</accession>
<dbReference type="EMBL" id="UINC01223999">
    <property type="protein sequence ID" value="SVE53426.1"/>
    <property type="molecule type" value="Genomic_DNA"/>
</dbReference>
<proteinExistence type="predicted"/>
<gene>
    <name evidence="1" type="ORF">METZ01_LOCUS506280</name>
</gene>
<sequence length="28" mass="2814">DALVDDLGVLTARAIPDDIAVFTVASVG</sequence>